<dbReference type="GO" id="GO:0005886">
    <property type="term" value="C:plasma membrane"/>
    <property type="evidence" value="ECO:0007669"/>
    <property type="project" value="TreeGrafter"/>
</dbReference>
<dbReference type="Pfam" id="PF00617">
    <property type="entry name" value="RasGEF"/>
    <property type="match status" value="1"/>
</dbReference>
<evidence type="ECO:0000256" key="2">
    <source>
        <dbReference type="SAM" id="Coils"/>
    </source>
</evidence>
<evidence type="ECO:0000313" key="5">
    <source>
        <dbReference type="EMBL" id="KTD69391.1"/>
    </source>
</evidence>
<reference evidence="5 6" key="1">
    <citation type="submission" date="2015-11" db="EMBL/GenBank/DDBJ databases">
        <title>Genomic analysis of 38 Legionella species identifies large and diverse effector repertoires.</title>
        <authorList>
            <person name="Burstein D."/>
            <person name="Amaro F."/>
            <person name="Zusman T."/>
            <person name="Lifshitz Z."/>
            <person name="Cohen O."/>
            <person name="Gilbert J.A."/>
            <person name="Pupko T."/>
            <person name="Shuman H.A."/>
            <person name="Segal G."/>
        </authorList>
    </citation>
    <scope>NUCLEOTIDE SEQUENCE [LARGE SCALE GENOMIC DNA]</scope>
    <source>
        <strain evidence="5 6">IMVS3376</strain>
    </source>
</reference>
<evidence type="ECO:0000313" key="6">
    <source>
        <dbReference type="Proteomes" id="UP000054926"/>
    </source>
</evidence>
<feature type="coiled-coil region" evidence="2">
    <location>
        <begin position="220"/>
        <end position="247"/>
    </location>
</feature>
<protein>
    <submittedName>
        <fullName evidence="5">RasGEF domain protein</fullName>
    </submittedName>
</protein>
<dbReference type="InterPro" id="IPR023578">
    <property type="entry name" value="Ras_GEF_dom_sf"/>
</dbReference>
<dbReference type="GO" id="GO:0005085">
    <property type="term" value="F:guanyl-nucleotide exchange factor activity"/>
    <property type="evidence" value="ECO:0007669"/>
    <property type="project" value="UniProtKB-KW"/>
</dbReference>
<sequence>MAYDAVDLPPENYENIIKELDELIKKMEGSIDILPEEQQPELLSVLDALDDDVAELSEIQEGRKETTIADEKLLELDLQSAIRTLLAEFRPTKIGDLQLRCQKLIEHHGFTQFQETVDALLVQSEQLKNQELRAMKHINRYLMNKMMDTFVAITAEGSNTFAKSILNAFSLNQYYREKALEAEKNDSPQAQEQAIKMVQMEAAQIIAEIKQLELPEEEENKLIEQTNKEATEQITEIQQRAKNMAIKVVQTETAQKIAGIKQQGLPEEEQQQLIEQAIKESAEQITAVTQMETIPLDYYIRAERQMFQERVLKAAEEDGYQKAKKLTIKAIQTETAQKIEGIKQQGLPEGEQQQLIEQVNKESAEKVAAVEQMQTMPLDYYIEAARRKILQDSARSRALFQSYDKVVDSVVQDILSRKSIDERTIVMERYLFMAEKLMTQKNYDAAFQIHGALQQTPVYRLAKTKEGLSPHAQKIIERLNELQDNSKNYAALRGRCERENAYIPLNFTVTDITFATDDANPFILDSKGKIVRGCEKLPGMEKIIANCVKAAATTIADAPDPTLSGEIEGHHQQLATKNKKNVENELYDVSQKHEPRNAPPEASSILSKSKLKKLIHLGIIEPPKRSEQTRKLEDAIHDLKERIQGRLEHLKHLVVHYEDKVKTQLSALVDKMQNAITPLFERIGASLKESFQNASQRFRSLMQSSKKEQENEDKEGEHPHF</sequence>
<dbReference type="SMART" id="SM00147">
    <property type="entry name" value="RasGEF"/>
    <property type="match status" value="1"/>
</dbReference>
<keyword evidence="6" id="KW-1185">Reference proteome</keyword>
<organism evidence="5 6">
    <name type="scientific">Legionella steelei</name>
    <dbReference type="NCBI Taxonomy" id="947033"/>
    <lineage>
        <taxon>Bacteria</taxon>
        <taxon>Pseudomonadati</taxon>
        <taxon>Pseudomonadota</taxon>
        <taxon>Gammaproteobacteria</taxon>
        <taxon>Legionellales</taxon>
        <taxon>Legionellaceae</taxon>
        <taxon>Legionella</taxon>
    </lineage>
</organism>
<feature type="compositionally biased region" description="Basic and acidic residues" evidence="3">
    <location>
        <begin position="705"/>
        <end position="721"/>
    </location>
</feature>
<dbReference type="InterPro" id="IPR036964">
    <property type="entry name" value="RASGEF_cat_dom_sf"/>
</dbReference>
<dbReference type="AlphaFoldDB" id="A0A0W0ZJC4"/>
<keyword evidence="1" id="KW-0344">Guanine-nucleotide releasing factor</keyword>
<proteinExistence type="predicted"/>
<evidence type="ECO:0000256" key="1">
    <source>
        <dbReference type="ARBA" id="ARBA00022658"/>
    </source>
</evidence>
<evidence type="ECO:0000256" key="3">
    <source>
        <dbReference type="SAM" id="MobiDB-lite"/>
    </source>
</evidence>
<feature type="compositionally biased region" description="Polar residues" evidence="3">
    <location>
        <begin position="695"/>
        <end position="704"/>
    </location>
</feature>
<feature type="domain" description="Ras-GEF" evidence="4">
    <location>
        <begin position="351"/>
        <end position="596"/>
    </location>
</feature>
<name>A0A0W0ZJC4_9GAMM</name>
<dbReference type="Proteomes" id="UP000054926">
    <property type="component" value="Unassembled WGS sequence"/>
</dbReference>
<dbReference type="EMBL" id="LNYY01000019">
    <property type="protein sequence ID" value="KTD69391.1"/>
    <property type="molecule type" value="Genomic_DNA"/>
</dbReference>
<dbReference type="GO" id="GO:0007265">
    <property type="term" value="P:Ras protein signal transduction"/>
    <property type="evidence" value="ECO:0007669"/>
    <property type="project" value="TreeGrafter"/>
</dbReference>
<dbReference type="STRING" id="947033.Lste_2549"/>
<dbReference type="Gene3D" id="1.10.840.10">
    <property type="entry name" value="Ras guanine-nucleotide exchange factors catalytic domain"/>
    <property type="match status" value="1"/>
</dbReference>
<comment type="caution">
    <text evidence="5">The sequence shown here is derived from an EMBL/GenBank/DDBJ whole genome shotgun (WGS) entry which is preliminary data.</text>
</comment>
<dbReference type="SUPFAM" id="SSF58113">
    <property type="entry name" value="Apolipoprotein A-I"/>
    <property type="match status" value="1"/>
</dbReference>
<gene>
    <name evidence="5" type="ORF">Lste_2549</name>
</gene>
<dbReference type="InterPro" id="IPR001895">
    <property type="entry name" value="RASGEF_cat_dom"/>
</dbReference>
<feature type="region of interest" description="Disordered" evidence="3">
    <location>
        <begin position="695"/>
        <end position="721"/>
    </location>
</feature>
<dbReference type="InterPro" id="IPR008937">
    <property type="entry name" value="Ras-like_GEF"/>
</dbReference>
<dbReference type="SUPFAM" id="SSF48366">
    <property type="entry name" value="Ras GEF"/>
    <property type="match status" value="1"/>
</dbReference>
<dbReference type="RefSeq" id="WP_058511338.1">
    <property type="nucleotide sequence ID" value="NZ_LNYY01000019.1"/>
</dbReference>
<dbReference type="PANTHER" id="PTHR23113">
    <property type="entry name" value="GUANINE NUCLEOTIDE EXCHANGE FACTOR"/>
    <property type="match status" value="1"/>
</dbReference>
<dbReference type="PANTHER" id="PTHR23113:SF99">
    <property type="entry name" value="RASGEF DOMAIN-CONTAINING PROTEIN"/>
    <property type="match status" value="1"/>
</dbReference>
<dbReference type="OrthoDB" id="5654405at2"/>
<dbReference type="PATRIC" id="fig|947033.5.peg.2704"/>
<dbReference type="PROSITE" id="PS50009">
    <property type="entry name" value="RASGEF_CAT"/>
    <property type="match status" value="1"/>
</dbReference>
<keyword evidence="2" id="KW-0175">Coiled coil</keyword>
<evidence type="ECO:0000259" key="4">
    <source>
        <dbReference type="PROSITE" id="PS50009"/>
    </source>
</evidence>
<accession>A0A0W0ZJC4</accession>